<dbReference type="PROSITE" id="PS51900">
    <property type="entry name" value="CB"/>
    <property type="match status" value="1"/>
</dbReference>
<feature type="compositionally biased region" description="Low complexity" evidence="2">
    <location>
        <begin position="298"/>
        <end position="313"/>
    </location>
</feature>
<name>A0ABD0J7P4_9CAEN</name>
<dbReference type="InterPro" id="IPR004107">
    <property type="entry name" value="Integrase_SAM-like_N"/>
</dbReference>
<dbReference type="InterPro" id="IPR010998">
    <property type="entry name" value="Integrase_recombinase_N"/>
</dbReference>
<dbReference type="GO" id="GO:0003677">
    <property type="term" value="F:DNA binding"/>
    <property type="evidence" value="ECO:0007669"/>
    <property type="project" value="UniProtKB-KW"/>
</dbReference>
<feature type="region of interest" description="Disordered" evidence="2">
    <location>
        <begin position="276"/>
        <end position="321"/>
    </location>
</feature>
<dbReference type="EMBL" id="JACVVK020000585">
    <property type="protein sequence ID" value="KAK7464563.1"/>
    <property type="molecule type" value="Genomic_DNA"/>
</dbReference>
<evidence type="ECO:0000313" key="5">
    <source>
        <dbReference type="Proteomes" id="UP001519460"/>
    </source>
</evidence>
<dbReference type="Proteomes" id="UP001519460">
    <property type="component" value="Unassembled WGS sequence"/>
</dbReference>
<dbReference type="InterPro" id="IPR044068">
    <property type="entry name" value="CB"/>
</dbReference>
<proteinExistence type="predicted"/>
<reference evidence="4 5" key="1">
    <citation type="journal article" date="2023" name="Sci. Data">
        <title>Genome assembly of the Korean intertidal mud-creeper Batillaria attramentaria.</title>
        <authorList>
            <person name="Patra A.K."/>
            <person name="Ho P.T."/>
            <person name="Jun S."/>
            <person name="Lee S.J."/>
            <person name="Kim Y."/>
            <person name="Won Y.J."/>
        </authorList>
    </citation>
    <scope>NUCLEOTIDE SEQUENCE [LARGE SCALE GENOMIC DNA]</scope>
    <source>
        <strain evidence="4">Wonlab-2016</strain>
    </source>
</reference>
<dbReference type="InterPro" id="IPR052055">
    <property type="entry name" value="Hepadnavirus_pol/RT"/>
</dbReference>
<dbReference type="Pfam" id="PF13495">
    <property type="entry name" value="Phage_int_SAM_4"/>
    <property type="match status" value="1"/>
</dbReference>
<feature type="compositionally biased region" description="Basic and acidic residues" evidence="2">
    <location>
        <begin position="280"/>
        <end position="291"/>
    </location>
</feature>
<dbReference type="Gene3D" id="1.10.150.130">
    <property type="match status" value="1"/>
</dbReference>
<evidence type="ECO:0000313" key="4">
    <source>
        <dbReference type="EMBL" id="KAK7464563.1"/>
    </source>
</evidence>
<keyword evidence="1" id="KW-0238">DNA-binding</keyword>
<dbReference type="PANTHER" id="PTHR33050">
    <property type="entry name" value="REVERSE TRANSCRIPTASE DOMAIN-CONTAINING PROTEIN"/>
    <property type="match status" value="1"/>
</dbReference>
<protein>
    <recommendedName>
        <fullName evidence="3">Core-binding (CB) domain-containing protein</fullName>
    </recommendedName>
</protein>
<keyword evidence="5" id="KW-1185">Reference proteome</keyword>
<organism evidence="4 5">
    <name type="scientific">Batillaria attramentaria</name>
    <dbReference type="NCBI Taxonomy" id="370345"/>
    <lineage>
        <taxon>Eukaryota</taxon>
        <taxon>Metazoa</taxon>
        <taxon>Spiralia</taxon>
        <taxon>Lophotrochozoa</taxon>
        <taxon>Mollusca</taxon>
        <taxon>Gastropoda</taxon>
        <taxon>Caenogastropoda</taxon>
        <taxon>Sorbeoconcha</taxon>
        <taxon>Cerithioidea</taxon>
        <taxon>Batillariidae</taxon>
        <taxon>Batillaria</taxon>
    </lineage>
</organism>
<dbReference type="CDD" id="cd09275">
    <property type="entry name" value="RNase_HI_RT_DIRS1"/>
    <property type="match status" value="1"/>
</dbReference>
<dbReference type="SUPFAM" id="SSF47823">
    <property type="entry name" value="lambda integrase-like, N-terminal domain"/>
    <property type="match status" value="1"/>
</dbReference>
<feature type="domain" description="Core-binding (CB)" evidence="3">
    <location>
        <begin position="95"/>
        <end position="178"/>
    </location>
</feature>
<dbReference type="PANTHER" id="PTHR33050:SF7">
    <property type="entry name" value="RIBONUCLEASE H"/>
    <property type="match status" value="1"/>
</dbReference>
<comment type="caution">
    <text evidence="4">The sequence shown here is derived from an EMBL/GenBank/DDBJ whole genome shotgun (WGS) entry which is preliminary data.</text>
</comment>
<evidence type="ECO:0000259" key="3">
    <source>
        <dbReference type="PROSITE" id="PS51900"/>
    </source>
</evidence>
<evidence type="ECO:0000256" key="2">
    <source>
        <dbReference type="SAM" id="MobiDB-lite"/>
    </source>
</evidence>
<accession>A0ABD0J7P4</accession>
<sequence>MPAAEDLHINYKEVCAVVQAVSRWAPRWCGKSVIVHTDSTVTKSIINKGRSRNPYINCLLRKMAWECVRRNCDVSAVHVSGSVNVVADTISRDEPSLREQLLREVADYRSRAFAENTKKTYQTHLRSYLQFCEAMNIQPVPVSETTIAQYAAFLARKLQPTSVAQYLNIVRLLHLECGKPHPFDESWLVKSTLRGIEKVKGCAPNRKAPMTPQLLLQLKKKLNLARPPDCFLGCDLSDVFWTASEIQSLPGQCGFRSRQTAHARGLCGERWPQYRHSRKVDKNNSTERTNPDGDTAGNVASPVVPSNSSDSDVQGSRAGAA</sequence>
<evidence type="ECO:0000256" key="1">
    <source>
        <dbReference type="ARBA" id="ARBA00023125"/>
    </source>
</evidence>
<gene>
    <name evidence="4" type="ORF">BaRGS_00037873</name>
</gene>
<dbReference type="AlphaFoldDB" id="A0ABD0J7P4"/>